<dbReference type="Proteomes" id="UP000741013">
    <property type="component" value="Unassembled WGS sequence"/>
</dbReference>
<dbReference type="InterPro" id="IPR002347">
    <property type="entry name" value="SDR_fam"/>
</dbReference>
<gene>
    <name evidence="1" type="ORF">JOM49_007263</name>
</gene>
<comment type="caution">
    <text evidence="1">The sequence shown here is derived from an EMBL/GenBank/DDBJ whole genome shotgun (WGS) entry which is preliminary data.</text>
</comment>
<dbReference type="Gene3D" id="3.40.50.720">
    <property type="entry name" value="NAD(P)-binding Rossmann-like Domain"/>
    <property type="match status" value="1"/>
</dbReference>
<dbReference type="Pfam" id="PF00106">
    <property type="entry name" value="adh_short"/>
    <property type="match status" value="1"/>
</dbReference>
<proteinExistence type="predicted"/>
<accession>A0ABS4Q226</accession>
<keyword evidence="2" id="KW-1185">Reference proteome</keyword>
<dbReference type="SUPFAM" id="SSF51735">
    <property type="entry name" value="NAD(P)-binding Rossmann-fold domains"/>
    <property type="match status" value="1"/>
</dbReference>
<organism evidence="1 2">
    <name type="scientific">Amycolatopsis magusensis</name>
    <dbReference type="NCBI Taxonomy" id="882444"/>
    <lineage>
        <taxon>Bacteria</taxon>
        <taxon>Bacillati</taxon>
        <taxon>Actinomycetota</taxon>
        <taxon>Actinomycetes</taxon>
        <taxon>Pseudonocardiales</taxon>
        <taxon>Pseudonocardiaceae</taxon>
        <taxon>Amycolatopsis</taxon>
    </lineage>
</organism>
<dbReference type="PANTHER" id="PTHR43431:SF7">
    <property type="entry name" value="OXIDOREDUCTASE, SHORT CHAIN DEHYDROGENASE_REDUCTASE FAMILY (AFU_ORTHOLOGUE AFUA_5G14000)"/>
    <property type="match status" value="1"/>
</dbReference>
<name>A0ABS4Q226_9PSEU</name>
<dbReference type="RefSeq" id="WP_209668585.1">
    <property type="nucleotide sequence ID" value="NZ_JAGGMS010000001.1"/>
</dbReference>
<dbReference type="InterPro" id="IPR036291">
    <property type="entry name" value="NAD(P)-bd_dom_sf"/>
</dbReference>
<dbReference type="PANTHER" id="PTHR43431">
    <property type="entry name" value="OXIDOREDUCTASE, SHORT CHAIN DEHYDROGENASE/REDUCTASE FAMILY (AFU_ORTHOLOGUE AFUA_5G14000)"/>
    <property type="match status" value="1"/>
</dbReference>
<evidence type="ECO:0000313" key="2">
    <source>
        <dbReference type="Proteomes" id="UP000741013"/>
    </source>
</evidence>
<sequence length="241" mass="25418">MTSSAGKVLVVLGAGPGLGMSMAHRFGEEGFRVALVSRSDRRHESYCASLATAGVDSRSYTADVTDQGDLRRVLGEIEGDLGVFDTVYFGPVSTDPMTIVPLPEAGADDVRAPMDRVFTPAVTVVREVLPAMMERRAGALFFGGGLSGKVPMPMLGNLAPASAALRMYVLTLAEAVKEHGVYAGTLTIGGLIERGDLYQALAEQAAAIGTIDPDDIAATAWEMYVQRDRAEAEFSAMAPAM</sequence>
<dbReference type="EMBL" id="JAGGMS010000001">
    <property type="protein sequence ID" value="MBP2185737.1"/>
    <property type="molecule type" value="Genomic_DNA"/>
</dbReference>
<evidence type="ECO:0000313" key="1">
    <source>
        <dbReference type="EMBL" id="MBP2185737.1"/>
    </source>
</evidence>
<protein>
    <submittedName>
        <fullName evidence="1">NAD(P)-dependent dehydrogenase (Short-subunit alcohol dehydrogenase family)</fullName>
    </submittedName>
</protein>
<reference evidence="1 2" key="1">
    <citation type="submission" date="2021-03" db="EMBL/GenBank/DDBJ databases">
        <title>Sequencing the genomes of 1000 actinobacteria strains.</title>
        <authorList>
            <person name="Klenk H.-P."/>
        </authorList>
    </citation>
    <scope>NUCLEOTIDE SEQUENCE [LARGE SCALE GENOMIC DNA]</scope>
    <source>
        <strain evidence="1 2">DSM 45510</strain>
    </source>
</reference>